<dbReference type="GO" id="GO:0003924">
    <property type="term" value="F:GTPase activity"/>
    <property type="evidence" value="ECO:0007669"/>
    <property type="project" value="InterPro"/>
</dbReference>
<dbReference type="OrthoDB" id="9989112at2759"/>
<evidence type="ECO:0000256" key="1">
    <source>
        <dbReference type="ARBA" id="ARBA00022741"/>
    </source>
</evidence>
<keyword evidence="3" id="KW-1185">Reference proteome</keyword>
<sequence>MNQDVWTTVIQFLHPIDVLASLVGTNQAIYQVVGKCWVYVDEILRCDENLLGCKISISSSNGNIEDESDKISLIGNSKYFIRMYLLQLAFRLGNINPSEQKDSKNVEHVLESQFNLLDFYRSRFRPSYEKPKLINSNNNTIKYMLVGDAFVGKKTFSKTMNNGHFDNYSHSMVDFIVKAFAPLRGEEAFKHQIWDTARQERYLSTGVVKQLGRLSWLNFLICFAMNRKETLDDLDKWFEAVKEVLKQPHLGIILGLYSNVQVTEMVNPKEAVKKAFGFRQSIFVQANSKDMKNVFTPFWFVQLQFTYFQQLKDWTLIQEPSPQKTENNSWNCTVL</sequence>
<dbReference type="InterPro" id="IPR027417">
    <property type="entry name" value="P-loop_NTPase"/>
</dbReference>
<dbReference type="Pfam" id="PF00071">
    <property type="entry name" value="Ras"/>
    <property type="match status" value="1"/>
</dbReference>
<protein>
    <submittedName>
        <fullName evidence="2">Rab family small GTPase</fullName>
    </submittedName>
</protein>
<evidence type="ECO:0000313" key="3">
    <source>
        <dbReference type="Proteomes" id="UP000006671"/>
    </source>
</evidence>
<proteinExistence type="predicted"/>
<gene>
    <name evidence="2" type="ORF">NAEGRDRAFT_51782</name>
</gene>
<dbReference type="KEGG" id="ngr:NAEGRDRAFT_51782"/>
<dbReference type="Gene3D" id="3.40.50.300">
    <property type="entry name" value="P-loop containing nucleotide triphosphate hydrolases"/>
    <property type="match status" value="1"/>
</dbReference>
<dbReference type="PANTHER" id="PTHR47978">
    <property type="match status" value="1"/>
</dbReference>
<dbReference type="InterPro" id="IPR001806">
    <property type="entry name" value="Small_GTPase"/>
</dbReference>
<dbReference type="GeneID" id="8851043"/>
<dbReference type="AlphaFoldDB" id="D2VRY2"/>
<accession>D2VRY2</accession>
<dbReference type="InParanoid" id="D2VRY2"/>
<dbReference type="VEuPathDB" id="AmoebaDB:NAEGRDRAFT_51782"/>
<dbReference type="EMBL" id="GG738892">
    <property type="protein sequence ID" value="EFC40542.1"/>
    <property type="molecule type" value="Genomic_DNA"/>
</dbReference>
<keyword evidence="1" id="KW-0547">Nucleotide-binding</keyword>
<dbReference type="GO" id="GO:0005525">
    <property type="term" value="F:GTP binding"/>
    <property type="evidence" value="ECO:0007669"/>
    <property type="project" value="InterPro"/>
</dbReference>
<dbReference type="Proteomes" id="UP000006671">
    <property type="component" value="Unassembled WGS sequence"/>
</dbReference>
<dbReference type="SMART" id="SM00175">
    <property type="entry name" value="RAB"/>
    <property type="match status" value="1"/>
</dbReference>
<dbReference type="RefSeq" id="XP_002673286.1">
    <property type="nucleotide sequence ID" value="XM_002673240.1"/>
</dbReference>
<name>D2VRY2_NAEGR</name>
<dbReference type="PRINTS" id="PR00449">
    <property type="entry name" value="RASTRNSFRMNG"/>
</dbReference>
<evidence type="ECO:0000313" key="2">
    <source>
        <dbReference type="EMBL" id="EFC40542.1"/>
    </source>
</evidence>
<dbReference type="PROSITE" id="PS51419">
    <property type="entry name" value="RAB"/>
    <property type="match status" value="1"/>
</dbReference>
<dbReference type="STRING" id="5762.D2VRY2"/>
<reference evidence="2 3" key="1">
    <citation type="journal article" date="2010" name="Cell">
        <title>The genome of Naegleria gruberi illuminates early eukaryotic versatility.</title>
        <authorList>
            <person name="Fritz-Laylin L.K."/>
            <person name="Prochnik S.E."/>
            <person name="Ginger M.L."/>
            <person name="Dacks J.B."/>
            <person name="Carpenter M.L."/>
            <person name="Field M.C."/>
            <person name="Kuo A."/>
            <person name="Paredez A."/>
            <person name="Chapman J."/>
            <person name="Pham J."/>
            <person name="Shu S."/>
            <person name="Neupane R."/>
            <person name="Cipriano M."/>
            <person name="Mancuso J."/>
            <person name="Tu H."/>
            <person name="Salamov A."/>
            <person name="Lindquist E."/>
            <person name="Shapiro H."/>
            <person name="Lucas S."/>
            <person name="Grigoriev I.V."/>
            <person name="Cande W.Z."/>
            <person name="Fulton C."/>
            <person name="Rokhsar D.S."/>
            <person name="Dawson S.C."/>
        </authorList>
    </citation>
    <scope>NUCLEOTIDE SEQUENCE [LARGE SCALE GENOMIC DNA]</scope>
    <source>
        <strain evidence="2 3">NEG-M</strain>
    </source>
</reference>
<organism evidence="3">
    <name type="scientific">Naegleria gruberi</name>
    <name type="common">Amoeba</name>
    <dbReference type="NCBI Taxonomy" id="5762"/>
    <lineage>
        <taxon>Eukaryota</taxon>
        <taxon>Discoba</taxon>
        <taxon>Heterolobosea</taxon>
        <taxon>Tetramitia</taxon>
        <taxon>Eutetramitia</taxon>
        <taxon>Vahlkampfiidae</taxon>
        <taxon>Naegleria</taxon>
    </lineage>
</organism>
<dbReference type="SUPFAM" id="SSF52540">
    <property type="entry name" value="P-loop containing nucleoside triphosphate hydrolases"/>
    <property type="match status" value="1"/>
</dbReference>